<evidence type="ECO:0000256" key="1">
    <source>
        <dbReference type="SAM" id="MobiDB-lite"/>
    </source>
</evidence>
<dbReference type="EMBL" id="LHPG02000011">
    <property type="protein sequence ID" value="PRW45417.1"/>
    <property type="molecule type" value="Genomic_DNA"/>
</dbReference>
<accession>A0A2P6TM48</accession>
<dbReference type="AlphaFoldDB" id="A0A2P6TM48"/>
<proteinExistence type="predicted"/>
<organism evidence="2 3">
    <name type="scientific">Chlorella sorokiniana</name>
    <name type="common">Freshwater green alga</name>
    <dbReference type="NCBI Taxonomy" id="3076"/>
    <lineage>
        <taxon>Eukaryota</taxon>
        <taxon>Viridiplantae</taxon>
        <taxon>Chlorophyta</taxon>
        <taxon>core chlorophytes</taxon>
        <taxon>Trebouxiophyceae</taxon>
        <taxon>Chlorellales</taxon>
        <taxon>Chlorellaceae</taxon>
        <taxon>Chlorella clade</taxon>
        <taxon>Chlorella</taxon>
    </lineage>
</organism>
<feature type="region of interest" description="Disordered" evidence="1">
    <location>
        <begin position="152"/>
        <end position="180"/>
    </location>
</feature>
<evidence type="ECO:0000313" key="2">
    <source>
        <dbReference type="EMBL" id="PRW45417.1"/>
    </source>
</evidence>
<protein>
    <submittedName>
        <fullName evidence="2">Tail tape measure chaperone</fullName>
    </submittedName>
</protein>
<reference evidence="2 3" key="1">
    <citation type="journal article" date="2018" name="Plant J.">
        <title>Genome sequences of Chlorella sorokiniana UTEX 1602 and Micractinium conductrix SAG 241.80: implications to maltose excretion by a green alga.</title>
        <authorList>
            <person name="Arriola M.B."/>
            <person name="Velmurugan N."/>
            <person name="Zhang Y."/>
            <person name="Plunkett M.H."/>
            <person name="Hondzo H."/>
            <person name="Barney B.M."/>
        </authorList>
    </citation>
    <scope>NUCLEOTIDE SEQUENCE [LARGE SCALE GENOMIC DNA]</scope>
    <source>
        <strain evidence="3">UTEX 1602</strain>
    </source>
</reference>
<dbReference type="OrthoDB" id="511397at2759"/>
<dbReference type="Proteomes" id="UP000239899">
    <property type="component" value="Unassembled WGS sequence"/>
</dbReference>
<comment type="caution">
    <text evidence="2">The sequence shown here is derived from an EMBL/GenBank/DDBJ whole genome shotgun (WGS) entry which is preliminary data.</text>
</comment>
<gene>
    <name evidence="2" type="ORF">C2E21_5926</name>
</gene>
<name>A0A2P6TM48_CHLSO</name>
<feature type="compositionally biased region" description="Basic and acidic residues" evidence="1">
    <location>
        <begin position="152"/>
        <end position="168"/>
    </location>
</feature>
<sequence>MQKGILLRAANHAISETPVPRPPADYNAIDPLVYASLLKAADPQHLLLAAVPFSERAGTRVLLVYDASRAGEVNKMATRLTMRLHEGLKVEIRGDVLAFYAQPGADLGEWEWQQIDNAIYDLAMEFFEQGRKPGEADIQRVVDAFREGKFDYNKDREGEEGEDVNKDDAGEDLADALQDA</sequence>
<keyword evidence="3" id="KW-1185">Reference proteome</keyword>
<evidence type="ECO:0000313" key="3">
    <source>
        <dbReference type="Proteomes" id="UP000239899"/>
    </source>
</evidence>